<evidence type="ECO:0000259" key="9">
    <source>
        <dbReference type="Pfam" id="PF07662"/>
    </source>
</evidence>
<dbReference type="PANTHER" id="PTHR10590">
    <property type="entry name" value="SODIUM/NUCLEOSIDE COTRANSPORTER"/>
    <property type="match status" value="1"/>
</dbReference>
<dbReference type="PANTHER" id="PTHR10590:SF4">
    <property type="entry name" value="SOLUTE CARRIER FAMILY 28 MEMBER 3"/>
    <property type="match status" value="1"/>
</dbReference>
<dbReference type="InterPro" id="IPR002668">
    <property type="entry name" value="CNT_N_dom"/>
</dbReference>
<evidence type="ECO:0000313" key="11">
    <source>
        <dbReference type="EMBL" id="MBW0534553.1"/>
    </source>
</evidence>
<evidence type="ECO:0008006" key="13">
    <source>
        <dbReference type="Google" id="ProtNLM"/>
    </source>
</evidence>
<keyword evidence="4 7" id="KW-0812">Transmembrane</keyword>
<feature type="transmembrane region" description="Helical" evidence="7">
    <location>
        <begin position="108"/>
        <end position="127"/>
    </location>
</feature>
<gene>
    <name evidence="11" type="ORF">O181_074268</name>
</gene>
<comment type="similarity">
    <text evidence="2">Belongs to the concentrative nucleoside transporter (CNT) (TC 2.A.41) family.</text>
</comment>
<name>A0A9Q3FAQ0_9BASI</name>
<feature type="transmembrane region" description="Helical" evidence="7">
    <location>
        <begin position="480"/>
        <end position="500"/>
    </location>
</feature>
<dbReference type="GO" id="GO:0005886">
    <property type="term" value="C:plasma membrane"/>
    <property type="evidence" value="ECO:0007669"/>
    <property type="project" value="UniProtKB-SubCell"/>
</dbReference>
<accession>A0A9Q3FAQ0</accession>
<keyword evidence="5 7" id="KW-1133">Transmembrane helix</keyword>
<feature type="domain" description="Nucleoside transporter/FeoB GTPase Gate" evidence="10">
    <location>
        <begin position="314"/>
        <end position="410"/>
    </location>
</feature>
<dbReference type="EMBL" id="AVOT02039482">
    <property type="protein sequence ID" value="MBW0534553.1"/>
    <property type="molecule type" value="Genomic_DNA"/>
</dbReference>
<evidence type="ECO:0000256" key="7">
    <source>
        <dbReference type="SAM" id="Phobius"/>
    </source>
</evidence>
<feature type="transmembrane region" description="Helical" evidence="7">
    <location>
        <begin position="345"/>
        <end position="367"/>
    </location>
</feature>
<dbReference type="Pfam" id="PF07670">
    <property type="entry name" value="Gate"/>
    <property type="match status" value="1"/>
</dbReference>
<evidence type="ECO:0000256" key="5">
    <source>
        <dbReference type="ARBA" id="ARBA00022989"/>
    </source>
</evidence>
<evidence type="ECO:0000256" key="2">
    <source>
        <dbReference type="ARBA" id="ARBA00009033"/>
    </source>
</evidence>
<dbReference type="Pfam" id="PF01773">
    <property type="entry name" value="Nucleos_tra2_N"/>
    <property type="match status" value="1"/>
</dbReference>
<feature type="transmembrane region" description="Helical" evidence="7">
    <location>
        <begin position="520"/>
        <end position="540"/>
    </location>
</feature>
<comment type="subcellular location">
    <subcellularLocation>
        <location evidence="1">Cell membrane</location>
        <topology evidence="1">Multi-pass membrane protein</topology>
    </subcellularLocation>
</comment>
<organism evidence="11 12">
    <name type="scientific">Austropuccinia psidii MF-1</name>
    <dbReference type="NCBI Taxonomy" id="1389203"/>
    <lineage>
        <taxon>Eukaryota</taxon>
        <taxon>Fungi</taxon>
        <taxon>Dikarya</taxon>
        <taxon>Basidiomycota</taxon>
        <taxon>Pucciniomycotina</taxon>
        <taxon>Pucciniomycetes</taxon>
        <taxon>Pucciniales</taxon>
        <taxon>Sphaerophragmiaceae</taxon>
        <taxon>Austropuccinia</taxon>
    </lineage>
</organism>
<proteinExistence type="inferred from homology"/>
<evidence type="ECO:0000259" key="10">
    <source>
        <dbReference type="Pfam" id="PF07670"/>
    </source>
</evidence>
<dbReference type="InterPro" id="IPR011642">
    <property type="entry name" value="Gate_dom"/>
</dbReference>
<feature type="transmembrane region" description="Helical" evidence="7">
    <location>
        <begin position="134"/>
        <end position="153"/>
    </location>
</feature>
<feature type="domain" description="Concentrative nucleoside transporter N-terminal" evidence="8">
    <location>
        <begin position="232"/>
        <end position="303"/>
    </location>
</feature>
<evidence type="ECO:0000256" key="1">
    <source>
        <dbReference type="ARBA" id="ARBA00004651"/>
    </source>
</evidence>
<dbReference type="AlphaFoldDB" id="A0A9Q3FAQ0"/>
<dbReference type="GO" id="GO:0005337">
    <property type="term" value="F:nucleoside transmembrane transporter activity"/>
    <property type="evidence" value="ECO:0007669"/>
    <property type="project" value="InterPro"/>
</dbReference>
<evidence type="ECO:0000256" key="6">
    <source>
        <dbReference type="ARBA" id="ARBA00023136"/>
    </source>
</evidence>
<dbReference type="OrthoDB" id="6075923at2759"/>
<feature type="domain" description="Concentrative nucleoside transporter C-terminal" evidence="9">
    <location>
        <begin position="416"/>
        <end position="626"/>
    </location>
</feature>
<evidence type="ECO:0000256" key="3">
    <source>
        <dbReference type="ARBA" id="ARBA00022475"/>
    </source>
</evidence>
<sequence>MDPVDPVPDEKRCLECLELGPIQPGGTSRGSKVIPEIHDTDHHQDQSVRENGNEQFDRNIKGKVEDLKIEENIPAIRGHSNNATPNLKKFTSAVRNYSQVFLKNKEKFLQLVFVLVLLSWWLTGISLKRTRGKWIITTILTWTLLLMILRRWISFENFSKSISGTFKNLAVKFQKDNSSSFLSFIVTHSKCISFGFGWLILLSSWLFNVFGTRLNSSRNQSESYFGRVRALVGLIILQFLLWFTSNNKKLIRWRTILVGLILQEILSVLVLKTEAGFHFFNWIAKAATDLLNQGTRAAEFFFSKQVIQNHWFFVNALAAMIFFIAFIQLLYYLGVMNAILTKFGWVFHTLMGVSGGEAVVAAASPFVGQGSNAILVKPFIAHMTPSEFHQVMTSGFATIAGSVVSAYVDLGMPAVYLISASIMSIPASLQISKLRFPENSTSLTAGGMVISKEEDTEKEGNAIQAFSNGACLGLKIAGMILANVLTVLGLLYTVDGILTWIGQFWGMDPNGSHPLTLELILQYVFYPIAWLMGTPHVDILKISKLLALKMISNEFLAYQRLAEMKPEMTDKGFLIGVYCLCGFANLSSLGVQIGILSSLAPTRKDDITHLAVSALMCGFLSTVQSA</sequence>
<reference evidence="11" key="1">
    <citation type="submission" date="2021-03" db="EMBL/GenBank/DDBJ databases">
        <title>Draft genome sequence of rust myrtle Austropuccinia psidii MF-1, a brazilian biotype.</title>
        <authorList>
            <person name="Quecine M.C."/>
            <person name="Pachon D.M.R."/>
            <person name="Bonatelli M.L."/>
            <person name="Correr F.H."/>
            <person name="Franceschini L.M."/>
            <person name="Leite T.F."/>
            <person name="Margarido G.R.A."/>
            <person name="Almeida C.A."/>
            <person name="Ferrarezi J.A."/>
            <person name="Labate C.A."/>
        </authorList>
    </citation>
    <scope>NUCLEOTIDE SEQUENCE</scope>
    <source>
        <strain evidence="11">MF-1</strain>
    </source>
</reference>
<keyword evidence="12" id="KW-1185">Reference proteome</keyword>
<evidence type="ECO:0000259" key="8">
    <source>
        <dbReference type="Pfam" id="PF01773"/>
    </source>
</evidence>
<dbReference type="InterPro" id="IPR008276">
    <property type="entry name" value="C_nuclsd_transpt"/>
</dbReference>
<protein>
    <recommendedName>
        <fullName evidence="13">Sodium/nucleoside cotransporter</fullName>
    </recommendedName>
</protein>
<dbReference type="InterPro" id="IPR011657">
    <property type="entry name" value="CNT_C_dom"/>
</dbReference>
<feature type="transmembrane region" description="Helical" evidence="7">
    <location>
        <begin position="311"/>
        <end position="333"/>
    </location>
</feature>
<dbReference type="Proteomes" id="UP000765509">
    <property type="component" value="Unassembled WGS sequence"/>
</dbReference>
<feature type="transmembrane region" description="Helical" evidence="7">
    <location>
        <begin position="388"/>
        <end position="408"/>
    </location>
</feature>
<comment type="caution">
    <text evidence="11">The sequence shown here is derived from an EMBL/GenBank/DDBJ whole genome shotgun (WGS) entry which is preliminary data.</text>
</comment>
<feature type="non-terminal residue" evidence="11">
    <location>
        <position position="626"/>
    </location>
</feature>
<feature type="transmembrane region" description="Helical" evidence="7">
    <location>
        <begin position="228"/>
        <end position="245"/>
    </location>
</feature>
<evidence type="ECO:0000256" key="4">
    <source>
        <dbReference type="ARBA" id="ARBA00022692"/>
    </source>
</evidence>
<feature type="transmembrane region" description="Helical" evidence="7">
    <location>
        <begin position="181"/>
        <end position="207"/>
    </location>
</feature>
<feature type="transmembrane region" description="Helical" evidence="7">
    <location>
        <begin position="573"/>
        <end position="595"/>
    </location>
</feature>
<keyword evidence="6 7" id="KW-0472">Membrane</keyword>
<keyword evidence="3" id="KW-1003">Cell membrane</keyword>
<evidence type="ECO:0000313" key="12">
    <source>
        <dbReference type="Proteomes" id="UP000765509"/>
    </source>
</evidence>
<dbReference type="GO" id="GO:0015293">
    <property type="term" value="F:symporter activity"/>
    <property type="evidence" value="ECO:0007669"/>
    <property type="project" value="TreeGrafter"/>
</dbReference>
<dbReference type="Pfam" id="PF07662">
    <property type="entry name" value="Nucleos_tra2_C"/>
    <property type="match status" value="1"/>
</dbReference>